<evidence type="ECO:0000313" key="3">
    <source>
        <dbReference type="Proteomes" id="UP000474159"/>
    </source>
</evidence>
<dbReference type="Proteomes" id="UP000474159">
    <property type="component" value="Unassembled WGS sequence"/>
</dbReference>
<accession>A0A6L3T2E6</accession>
<evidence type="ECO:0000256" key="1">
    <source>
        <dbReference type="SAM" id="MobiDB-lite"/>
    </source>
</evidence>
<organism evidence="2 3">
    <name type="scientific">Methylobacterium soli</name>
    <dbReference type="NCBI Taxonomy" id="553447"/>
    <lineage>
        <taxon>Bacteria</taxon>
        <taxon>Pseudomonadati</taxon>
        <taxon>Pseudomonadota</taxon>
        <taxon>Alphaproteobacteria</taxon>
        <taxon>Hyphomicrobiales</taxon>
        <taxon>Methylobacteriaceae</taxon>
        <taxon>Methylobacterium</taxon>
    </lineage>
</organism>
<gene>
    <name evidence="2" type="ORF">F6X53_04270</name>
</gene>
<dbReference type="AlphaFoldDB" id="A0A6L3T2E6"/>
<keyword evidence="3" id="KW-1185">Reference proteome</keyword>
<dbReference type="EMBL" id="VZZK01000003">
    <property type="protein sequence ID" value="KAB1080908.1"/>
    <property type="molecule type" value="Genomic_DNA"/>
</dbReference>
<name>A0A6L3T2E6_9HYPH</name>
<protein>
    <recommendedName>
        <fullName evidence="4">Helix-turn-helix domain-containing protein</fullName>
    </recommendedName>
</protein>
<sequence>MTENSRTRRGVDLTGRSTGAFKDPRFRKFNKPPKGVPFAWITLPMLRSPAWRAMSRNARLVVERVMVEHMSHGGNKNGALPVTYNNFEEYGIRRNSVKKAIDEAIELGFIAISEKGTRAWGEYAGHATTFRLAWLPTIHGDMPESKWSRFADLASAEAASARVRLAGIQRRSERANHSGAPATGRCRAAE</sequence>
<proteinExistence type="predicted"/>
<evidence type="ECO:0000313" key="2">
    <source>
        <dbReference type="EMBL" id="KAB1080908.1"/>
    </source>
</evidence>
<evidence type="ECO:0008006" key="4">
    <source>
        <dbReference type="Google" id="ProtNLM"/>
    </source>
</evidence>
<reference evidence="2 3" key="1">
    <citation type="submission" date="2019-09" db="EMBL/GenBank/DDBJ databases">
        <title>YIM 48816 draft genome.</title>
        <authorList>
            <person name="Jiang L."/>
        </authorList>
    </citation>
    <scope>NUCLEOTIDE SEQUENCE [LARGE SCALE GENOMIC DNA]</scope>
    <source>
        <strain evidence="2 3">YIM 48816</strain>
    </source>
</reference>
<dbReference type="OrthoDB" id="8243229at2"/>
<comment type="caution">
    <text evidence="2">The sequence shown here is derived from an EMBL/GenBank/DDBJ whole genome shotgun (WGS) entry which is preliminary data.</text>
</comment>
<dbReference type="RefSeq" id="WP_150997555.1">
    <property type="nucleotide sequence ID" value="NZ_BPQY01000359.1"/>
</dbReference>
<feature type="region of interest" description="Disordered" evidence="1">
    <location>
        <begin position="169"/>
        <end position="190"/>
    </location>
</feature>